<proteinExistence type="predicted"/>
<dbReference type="AlphaFoldDB" id="A0A0E9X0H9"/>
<dbReference type="EMBL" id="GBXM01012621">
    <property type="protein sequence ID" value="JAH95956.1"/>
    <property type="molecule type" value="Transcribed_RNA"/>
</dbReference>
<reference evidence="1" key="2">
    <citation type="journal article" date="2015" name="Fish Shellfish Immunol.">
        <title>Early steps in the European eel (Anguilla anguilla)-Vibrio vulnificus interaction in the gills: Role of the RtxA13 toxin.</title>
        <authorList>
            <person name="Callol A."/>
            <person name="Pajuelo D."/>
            <person name="Ebbesson L."/>
            <person name="Teles M."/>
            <person name="MacKenzie S."/>
            <person name="Amaro C."/>
        </authorList>
    </citation>
    <scope>NUCLEOTIDE SEQUENCE</scope>
</reference>
<accession>A0A0E9X0H9</accession>
<organism evidence="1">
    <name type="scientific">Anguilla anguilla</name>
    <name type="common">European freshwater eel</name>
    <name type="synonym">Muraena anguilla</name>
    <dbReference type="NCBI Taxonomy" id="7936"/>
    <lineage>
        <taxon>Eukaryota</taxon>
        <taxon>Metazoa</taxon>
        <taxon>Chordata</taxon>
        <taxon>Craniata</taxon>
        <taxon>Vertebrata</taxon>
        <taxon>Euteleostomi</taxon>
        <taxon>Actinopterygii</taxon>
        <taxon>Neopterygii</taxon>
        <taxon>Teleostei</taxon>
        <taxon>Anguilliformes</taxon>
        <taxon>Anguillidae</taxon>
        <taxon>Anguilla</taxon>
    </lineage>
</organism>
<sequence>MNSGNSVVLVATFFRFKKKKKKTFLNFLPHMVPAVKVLLHQLALANQAALSGF</sequence>
<protein>
    <submittedName>
        <fullName evidence="1">Uncharacterized protein</fullName>
    </submittedName>
</protein>
<name>A0A0E9X0H9_ANGAN</name>
<evidence type="ECO:0000313" key="1">
    <source>
        <dbReference type="EMBL" id="JAH95956.1"/>
    </source>
</evidence>
<reference evidence="1" key="1">
    <citation type="submission" date="2014-11" db="EMBL/GenBank/DDBJ databases">
        <authorList>
            <person name="Amaro Gonzalez C."/>
        </authorList>
    </citation>
    <scope>NUCLEOTIDE SEQUENCE</scope>
</reference>